<organism evidence="1 2">
    <name type="scientific">Rattus norvegicus</name>
    <name type="common">Rat</name>
    <dbReference type="NCBI Taxonomy" id="10116"/>
    <lineage>
        <taxon>Eukaryota</taxon>
        <taxon>Metazoa</taxon>
        <taxon>Chordata</taxon>
        <taxon>Craniata</taxon>
        <taxon>Vertebrata</taxon>
        <taxon>Euteleostomi</taxon>
        <taxon>Mammalia</taxon>
        <taxon>Eutheria</taxon>
        <taxon>Euarchontoglires</taxon>
        <taxon>Glires</taxon>
        <taxon>Rodentia</taxon>
        <taxon>Myomorpha</taxon>
        <taxon>Muroidea</taxon>
        <taxon>Muridae</taxon>
        <taxon>Murinae</taxon>
        <taxon>Rattus</taxon>
    </lineage>
</organism>
<accession>A6HTX1</accession>
<protein>
    <submittedName>
        <fullName evidence="1">RCG37194, isoform CRA_b</fullName>
    </submittedName>
</protein>
<sequence>MTPGPSGRPCRPATFTALDTNSIWVISLNRKPCLVLLYLDIQPCKPQLWSLLKGLFSPKSSAVQRMCQPAKPGLRVGSRTSRTSCCISRP</sequence>
<dbReference type="AlphaFoldDB" id="A6HTX1"/>
<proteinExistence type="predicted"/>
<gene>
    <name evidence="1" type="ORF">rCG_37194</name>
</gene>
<evidence type="ECO:0000313" key="1">
    <source>
        <dbReference type="EMBL" id="EDM02335.1"/>
    </source>
</evidence>
<evidence type="ECO:0000313" key="2">
    <source>
        <dbReference type="Proteomes" id="UP000234681"/>
    </source>
</evidence>
<dbReference type="Proteomes" id="UP000234681">
    <property type="component" value="Chromosome 15"/>
</dbReference>
<name>A6HTX1_RAT</name>
<reference evidence="1 2" key="1">
    <citation type="submission" date="2005-07" db="EMBL/GenBank/DDBJ databases">
        <authorList>
            <person name="Mural R.J."/>
            <person name="Li P.W."/>
            <person name="Adams M.D."/>
            <person name="Amanatides P.G."/>
            <person name="Baden-Tillson H."/>
            <person name="Barnstead M."/>
            <person name="Chin S.H."/>
            <person name="Dew I."/>
            <person name="Evans C.A."/>
            <person name="Ferriera S."/>
            <person name="Flanigan M."/>
            <person name="Fosler C."/>
            <person name="Glodek A."/>
            <person name="Gu Z."/>
            <person name="Holt R.A."/>
            <person name="Jennings D."/>
            <person name="Kraft C.L."/>
            <person name="Lu F."/>
            <person name="Nguyen T."/>
            <person name="Nusskern D.R."/>
            <person name="Pfannkoch C.M."/>
            <person name="Sitter C."/>
            <person name="Sutton G.G."/>
            <person name="Venter J.C."/>
            <person name="Wang Z."/>
            <person name="Woodage T."/>
            <person name="Zheng X.H."/>
            <person name="Zhong F."/>
        </authorList>
    </citation>
    <scope>NUCLEOTIDE SEQUENCE [LARGE SCALE GENOMIC DNA]</scope>
    <source>
        <strain>BN</strain>
        <strain evidence="2">Sprague-Dawley</strain>
    </source>
</reference>
<dbReference type="EMBL" id="CH473951">
    <property type="protein sequence ID" value="EDM02335.1"/>
    <property type="molecule type" value="Genomic_DNA"/>
</dbReference>